<evidence type="ECO:0000313" key="3">
    <source>
        <dbReference type="EMBL" id="KIY65138.1"/>
    </source>
</evidence>
<dbReference type="GO" id="GO:0030687">
    <property type="term" value="C:preribosome, large subunit precursor"/>
    <property type="evidence" value="ECO:0007669"/>
    <property type="project" value="TreeGrafter"/>
</dbReference>
<feature type="compositionally biased region" description="Low complexity" evidence="2">
    <location>
        <begin position="1"/>
        <end position="13"/>
    </location>
</feature>
<dbReference type="STRING" id="1314674.A0A0D7B3G2"/>
<dbReference type="PANTHER" id="PTHR13245">
    <property type="entry name" value="RRP15-LIKE PROTEIN"/>
    <property type="match status" value="1"/>
</dbReference>
<accession>A0A0D7B3G2</accession>
<sequence length="201" mass="21889">MGSASDDSGASEGSNEDEEEEIANLKPPKSAQTKKRKIRATAPDKFGLTLQSLLNTDAPSELPLSLRPSLARKRNDEKLEVKAKKALAAEKKEKEEKGRVSDIIGGWGAEGERALRKVAQRGVVKLFNVIQQSQTAAVTMEEEKRANRGSGKPSLNAPMLEGKKSKKKKDKDNIIGRGKETAVEKDDFFEMIRSGGIVSKA</sequence>
<proteinExistence type="inferred from homology"/>
<dbReference type="GO" id="GO:0000460">
    <property type="term" value="P:maturation of 5.8S rRNA"/>
    <property type="evidence" value="ECO:0007669"/>
    <property type="project" value="TreeGrafter"/>
</dbReference>
<evidence type="ECO:0000256" key="2">
    <source>
        <dbReference type="SAM" id="MobiDB-lite"/>
    </source>
</evidence>
<evidence type="ECO:0008006" key="5">
    <source>
        <dbReference type="Google" id="ProtNLM"/>
    </source>
</evidence>
<dbReference type="EMBL" id="KN880603">
    <property type="protein sequence ID" value="KIY65138.1"/>
    <property type="molecule type" value="Genomic_DNA"/>
</dbReference>
<dbReference type="GO" id="GO:0000470">
    <property type="term" value="P:maturation of LSU-rRNA"/>
    <property type="evidence" value="ECO:0007669"/>
    <property type="project" value="TreeGrafter"/>
</dbReference>
<evidence type="ECO:0000313" key="4">
    <source>
        <dbReference type="Proteomes" id="UP000054007"/>
    </source>
</evidence>
<organism evidence="3 4">
    <name type="scientific">Cylindrobasidium torrendii FP15055 ss-10</name>
    <dbReference type="NCBI Taxonomy" id="1314674"/>
    <lineage>
        <taxon>Eukaryota</taxon>
        <taxon>Fungi</taxon>
        <taxon>Dikarya</taxon>
        <taxon>Basidiomycota</taxon>
        <taxon>Agaricomycotina</taxon>
        <taxon>Agaricomycetes</taxon>
        <taxon>Agaricomycetidae</taxon>
        <taxon>Agaricales</taxon>
        <taxon>Marasmiineae</taxon>
        <taxon>Physalacriaceae</taxon>
        <taxon>Cylindrobasidium</taxon>
    </lineage>
</organism>
<name>A0A0D7B3G2_9AGAR</name>
<dbReference type="AlphaFoldDB" id="A0A0D7B3G2"/>
<dbReference type="PANTHER" id="PTHR13245:SF14">
    <property type="entry name" value="RRP15-LIKE PROTEIN"/>
    <property type="match status" value="1"/>
</dbReference>
<feature type="region of interest" description="Disordered" evidence="2">
    <location>
        <begin position="1"/>
        <end position="38"/>
    </location>
</feature>
<dbReference type="InterPro" id="IPR012459">
    <property type="entry name" value="Rrp15"/>
</dbReference>
<dbReference type="Pfam" id="PF07890">
    <property type="entry name" value="Rrp15p"/>
    <property type="match status" value="1"/>
</dbReference>
<comment type="similarity">
    <text evidence="1">Belongs to the RRP15 family.</text>
</comment>
<dbReference type="Proteomes" id="UP000054007">
    <property type="component" value="Unassembled WGS sequence"/>
</dbReference>
<gene>
    <name evidence="3" type="ORF">CYLTODRAFT_357318</name>
</gene>
<dbReference type="OrthoDB" id="20949at2759"/>
<reference evidence="3 4" key="1">
    <citation type="journal article" date="2015" name="Fungal Genet. Biol.">
        <title>Evolution of novel wood decay mechanisms in Agaricales revealed by the genome sequences of Fistulina hepatica and Cylindrobasidium torrendii.</title>
        <authorList>
            <person name="Floudas D."/>
            <person name="Held B.W."/>
            <person name="Riley R."/>
            <person name="Nagy L.G."/>
            <person name="Koehler G."/>
            <person name="Ransdell A.S."/>
            <person name="Younus H."/>
            <person name="Chow J."/>
            <person name="Chiniquy J."/>
            <person name="Lipzen A."/>
            <person name="Tritt A."/>
            <person name="Sun H."/>
            <person name="Haridas S."/>
            <person name="LaButti K."/>
            <person name="Ohm R.A."/>
            <person name="Kues U."/>
            <person name="Blanchette R.A."/>
            <person name="Grigoriev I.V."/>
            <person name="Minto R.E."/>
            <person name="Hibbett D.S."/>
        </authorList>
    </citation>
    <scope>NUCLEOTIDE SEQUENCE [LARGE SCALE GENOMIC DNA]</scope>
    <source>
        <strain evidence="3 4">FP15055 ss-10</strain>
    </source>
</reference>
<keyword evidence="4" id="KW-1185">Reference proteome</keyword>
<protein>
    <recommendedName>
        <fullName evidence="5">Rrp15p-domain-containing protein</fullName>
    </recommendedName>
</protein>
<feature type="region of interest" description="Disordered" evidence="2">
    <location>
        <begin position="137"/>
        <end position="178"/>
    </location>
</feature>
<evidence type="ECO:0000256" key="1">
    <source>
        <dbReference type="ARBA" id="ARBA00007462"/>
    </source>
</evidence>